<sequence length="262" mass="30303">MKFTCDIEDDDDIISTLGKIEYLDDLRESYAEIEDDDSGLHTRYSMSYVGSSIIPTYLPGLRVWEYNITGVEEAQNSVYSNGQPFRPWSEVFNEIEQELARLDEEDEYQPLGEEELAMSSIDFQKKKKKKADPTWPPNFGKHVNPGPAYVPQTFTPTRYVQYFANLTAANLGDKEFTYEKEYSTDQSPYNMPDLVVSSWVDFARKLAREIVGNDEELDISAGKKKKKNKKNKKDKKKIRESHKAWQVYLKHAFISSGFELLD</sequence>
<evidence type="ECO:0000313" key="5">
    <source>
        <dbReference type="Proteomes" id="UP000750522"/>
    </source>
</evidence>
<dbReference type="GO" id="GO:0004309">
    <property type="term" value="F:exopolyphosphatase activity"/>
    <property type="evidence" value="ECO:0007669"/>
    <property type="project" value="TreeGrafter"/>
</dbReference>
<dbReference type="GO" id="GO:0006798">
    <property type="term" value="P:polyphosphate catabolic process"/>
    <property type="evidence" value="ECO:0007669"/>
    <property type="project" value="TreeGrafter"/>
</dbReference>
<dbReference type="PANTHER" id="PTHR10340">
    <property type="entry name" value="SPHINGOMYELIN PHOSPHODIESTERASE"/>
    <property type="match status" value="1"/>
</dbReference>
<dbReference type="AlphaFoldDB" id="A0A9P5GAC9"/>
<accession>A0A9P5GAC9</accession>
<dbReference type="EMBL" id="QQZK01000002">
    <property type="protein sequence ID" value="KAF5104958.1"/>
    <property type="molecule type" value="Genomic_DNA"/>
</dbReference>
<organism evidence="4 5">
    <name type="scientific">Geotrichum candidum</name>
    <name type="common">Oospora lactis</name>
    <name type="synonym">Dipodascus geotrichum</name>
    <dbReference type="NCBI Taxonomy" id="1173061"/>
    <lineage>
        <taxon>Eukaryota</taxon>
        <taxon>Fungi</taxon>
        <taxon>Dikarya</taxon>
        <taxon>Ascomycota</taxon>
        <taxon>Saccharomycotina</taxon>
        <taxon>Dipodascomycetes</taxon>
        <taxon>Dipodascales</taxon>
        <taxon>Dipodascaceae</taxon>
        <taxon>Geotrichum</taxon>
    </lineage>
</organism>
<protein>
    <submittedName>
        <fullName evidence="4">Uncharacterized protein</fullName>
    </submittedName>
</protein>
<evidence type="ECO:0000256" key="2">
    <source>
        <dbReference type="ARBA" id="ARBA00023180"/>
    </source>
</evidence>
<feature type="compositionally biased region" description="Basic residues" evidence="3">
    <location>
        <begin position="222"/>
        <end position="240"/>
    </location>
</feature>
<dbReference type="GO" id="GO:0000324">
    <property type="term" value="C:fungal-type vacuole"/>
    <property type="evidence" value="ECO:0007669"/>
    <property type="project" value="TreeGrafter"/>
</dbReference>
<dbReference type="GO" id="GO:0000298">
    <property type="term" value="F:endopolyphosphatase activity"/>
    <property type="evidence" value="ECO:0007669"/>
    <property type="project" value="TreeGrafter"/>
</dbReference>
<keyword evidence="2" id="KW-0325">Glycoprotein</keyword>
<evidence type="ECO:0000256" key="3">
    <source>
        <dbReference type="SAM" id="MobiDB-lite"/>
    </source>
</evidence>
<comment type="caution">
    <text evidence="4">The sequence shown here is derived from an EMBL/GenBank/DDBJ whole genome shotgun (WGS) entry which is preliminary data.</text>
</comment>
<proteinExistence type="predicted"/>
<feature type="region of interest" description="Disordered" evidence="3">
    <location>
        <begin position="221"/>
        <end position="240"/>
    </location>
</feature>
<reference evidence="4" key="1">
    <citation type="journal article" date="2020" name="Front. Microbiol.">
        <title>Phenotypic and Genetic Characterization of the Cheese Ripening Yeast Geotrichum candidum.</title>
        <authorList>
            <person name="Perkins V."/>
            <person name="Vignola S."/>
            <person name="Lessard M.H."/>
            <person name="Plante P.L."/>
            <person name="Corbeil J."/>
            <person name="Dugat-Bony E."/>
            <person name="Frenette M."/>
            <person name="Labrie S."/>
        </authorList>
    </citation>
    <scope>NUCLEOTIDE SEQUENCE</scope>
    <source>
        <strain evidence="4">LMA-70</strain>
    </source>
</reference>
<dbReference type="PANTHER" id="PTHR10340:SF55">
    <property type="entry name" value="ENDOPOLYPHOSPHATASE"/>
    <property type="match status" value="1"/>
</dbReference>
<keyword evidence="1" id="KW-0378">Hydrolase</keyword>
<evidence type="ECO:0000313" key="4">
    <source>
        <dbReference type="EMBL" id="KAF5104958.1"/>
    </source>
</evidence>
<dbReference type="Proteomes" id="UP000750522">
    <property type="component" value="Unassembled WGS sequence"/>
</dbReference>
<name>A0A9P5GAC9_GEOCN</name>
<evidence type="ECO:0000256" key="1">
    <source>
        <dbReference type="ARBA" id="ARBA00022801"/>
    </source>
</evidence>
<dbReference type="GO" id="GO:0008081">
    <property type="term" value="F:phosphoric diester hydrolase activity"/>
    <property type="evidence" value="ECO:0007669"/>
    <property type="project" value="TreeGrafter"/>
</dbReference>
<reference evidence="4" key="2">
    <citation type="submission" date="2020-01" db="EMBL/GenBank/DDBJ databases">
        <authorList>
            <person name="Perkins V."/>
            <person name="Lessard M.-H."/>
            <person name="Dugat-Bony E."/>
            <person name="Frenette M."/>
            <person name="Labrie S."/>
        </authorList>
    </citation>
    <scope>NUCLEOTIDE SEQUENCE</scope>
    <source>
        <strain evidence="4">LMA-70</strain>
    </source>
</reference>
<gene>
    <name evidence="4" type="ORF">DV451_000119</name>
</gene>